<dbReference type="Proteomes" id="UP001501586">
    <property type="component" value="Unassembled WGS sequence"/>
</dbReference>
<dbReference type="GO" id="GO:0016787">
    <property type="term" value="F:hydrolase activity"/>
    <property type="evidence" value="ECO:0007669"/>
    <property type="project" value="UniProtKB-KW"/>
</dbReference>
<dbReference type="Gene3D" id="3.40.710.10">
    <property type="entry name" value="DD-peptidase/beta-lactamase superfamily"/>
    <property type="match status" value="1"/>
</dbReference>
<dbReference type="InterPro" id="IPR012338">
    <property type="entry name" value="Beta-lactam/transpept-like"/>
</dbReference>
<organism evidence="2 3">
    <name type="scientific">Brevibacterium daeguense</name>
    <dbReference type="NCBI Taxonomy" id="909936"/>
    <lineage>
        <taxon>Bacteria</taxon>
        <taxon>Bacillati</taxon>
        <taxon>Actinomycetota</taxon>
        <taxon>Actinomycetes</taxon>
        <taxon>Micrococcales</taxon>
        <taxon>Brevibacteriaceae</taxon>
        <taxon>Brevibacterium</taxon>
    </lineage>
</organism>
<dbReference type="PANTHER" id="PTHR43319:SF3">
    <property type="entry name" value="BETA-LACTAMASE-RELATED DOMAIN-CONTAINING PROTEIN"/>
    <property type="match status" value="1"/>
</dbReference>
<gene>
    <name evidence="2" type="ORF">GCM10022261_00630</name>
</gene>
<dbReference type="SUPFAM" id="SSF56601">
    <property type="entry name" value="beta-lactamase/transpeptidase-like"/>
    <property type="match status" value="1"/>
</dbReference>
<accession>A0ABP8EEW5</accession>
<reference evidence="3" key="1">
    <citation type="journal article" date="2019" name="Int. J. Syst. Evol. Microbiol.">
        <title>The Global Catalogue of Microorganisms (GCM) 10K type strain sequencing project: providing services to taxonomists for standard genome sequencing and annotation.</title>
        <authorList>
            <consortium name="The Broad Institute Genomics Platform"/>
            <consortium name="The Broad Institute Genome Sequencing Center for Infectious Disease"/>
            <person name="Wu L."/>
            <person name="Ma J."/>
        </authorList>
    </citation>
    <scope>NUCLEOTIDE SEQUENCE [LARGE SCALE GENOMIC DNA]</scope>
    <source>
        <strain evidence="3">JCM 17458</strain>
    </source>
</reference>
<dbReference type="RefSeq" id="WP_236865852.1">
    <property type="nucleotide sequence ID" value="NZ_BAABAZ010000003.1"/>
</dbReference>
<sequence length="380" mass="41185">MISPLQGTSTDRFAGLRSAFEANLESGEELGASLVVNVDGKNVVDLWGGYQDADRTLPWTSDTIVNVWSTTKTVTYLAALMLADQGEIDLHSPVEKYWPEFGANGKSDIEVRHLLAHTSGVSGWEKPFTVEDMYDWEKSTAALAAQAPWWKPGTAGGYHSQNQGHLIGEVIRRTTGLTFRQFVDAEIAGPLGADFQIGARREDWDRVAEIVPPPPRRVDLAAVPADHPMVKTFTGPVADPTAANTEAWRRADMGATNGHGNARSVARMLSAISLGGEVDGVRLLSQDTIDQVFDVQATGPDLVLGVPIRRGMGFALADPEAMPTLPEGRICYWGGWGGSVIIMDLDRRMTIAYMMNRMGPGVVGSGRSEQYLREIYGAVG</sequence>
<dbReference type="Pfam" id="PF00144">
    <property type="entry name" value="Beta-lactamase"/>
    <property type="match status" value="1"/>
</dbReference>
<evidence type="ECO:0000313" key="3">
    <source>
        <dbReference type="Proteomes" id="UP001501586"/>
    </source>
</evidence>
<dbReference type="PANTHER" id="PTHR43319">
    <property type="entry name" value="BETA-LACTAMASE-RELATED"/>
    <property type="match status" value="1"/>
</dbReference>
<dbReference type="EMBL" id="BAABAZ010000003">
    <property type="protein sequence ID" value="GAA4282532.1"/>
    <property type="molecule type" value="Genomic_DNA"/>
</dbReference>
<comment type="caution">
    <text evidence="2">The sequence shown here is derived from an EMBL/GenBank/DDBJ whole genome shotgun (WGS) entry which is preliminary data.</text>
</comment>
<feature type="domain" description="Beta-lactamase-related" evidence="1">
    <location>
        <begin position="17"/>
        <end position="363"/>
    </location>
</feature>
<name>A0ABP8EEW5_9MICO</name>
<dbReference type="InterPro" id="IPR001466">
    <property type="entry name" value="Beta-lactam-related"/>
</dbReference>
<keyword evidence="2" id="KW-0378">Hydrolase</keyword>
<evidence type="ECO:0000313" key="2">
    <source>
        <dbReference type="EMBL" id="GAA4282532.1"/>
    </source>
</evidence>
<proteinExistence type="predicted"/>
<evidence type="ECO:0000259" key="1">
    <source>
        <dbReference type="Pfam" id="PF00144"/>
    </source>
</evidence>
<keyword evidence="3" id="KW-1185">Reference proteome</keyword>
<protein>
    <submittedName>
        <fullName evidence="2">EstA family serine hydrolase</fullName>
    </submittedName>
</protein>
<dbReference type="InterPro" id="IPR052907">
    <property type="entry name" value="Beta-lactamase/esterase"/>
</dbReference>